<dbReference type="AlphaFoldDB" id="A0A423UHY3"/>
<dbReference type="InterPro" id="IPR006015">
    <property type="entry name" value="Universal_stress_UspA"/>
</dbReference>
<evidence type="ECO:0000313" key="4">
    <source>
        <dbReference type="EMBL" id="ROT88571.1"/>
    </source>
</evidence>
<feature type="domain" description="UspA" evidence="3">
    <location>
        <begin position="237"/>
        <end position="382"/>
    </location>
</feature>
<proteinExistence type="inferred from homology"/>
<dbReference type="Proteomes" id="UP000285258">
    <property type="component" value="Unassembled WGS sequence"/>
</dbReference>
<dbReference type="InterPro" id="IPR014729">
    <property type="entry name" value="Rossmann-like_a/b/a_fold"/>
</dbReference>
<comment type="caution">
    <text evidence="4">The sequence shown here is derived from an EMBL/GenBank/DDBJ whole genome shotgun (WGS) entry which is preliminary data.</text>
</comment>
<reference evidence="5" key="1">
    <citation type="submission" date="2018-05" db="EMBL/GenBank/DDBJ databases">
        <title>Genome Sequencing of selected type strains of the family Eggerthellaceae.</title>
        <authorList>
            <person name="Danylec N."/>
            <person name="Stoll D.A."/>
            <person name="Doetsch A."/>
            <person name="Huch M."/>
        </authorList>
    </citation>
    <scope>NUCLEOTIDE SEQUENCE [LARGE SCALE GENOMIC DNA]</scope>
    <source>
        <strain evidence="5">DSM 27213</strain>
    </source>
</reference>
<organism evidence="4 5">
    <name type="scientific">Gordonibacter urolithinfaciens</name>
    <dbReference type="NCBI Taxonomy" id="1335613"/>
    <lineage>
        <taxon>Bacteria</taxon>
        <taxon>Bacillati</taxon>
        <taxon>Actinomycetota</taxon>
        <taxon>Coriobacteriia</taxon>
        <taxon>Eggerthellales</taxon>
        <taxon>Eggerthellaceae</taxon>
        <taxon>Gordonibacter</taxon>
    </lineage>
</organism>
<dbReference type="SUPFAM" id="SSF52402">
    <property type="entry name" value="Adenine nucleotide alpha hydrolases-like"/>
    <property type="match status" value="1"/>
</dbReference>
<evidence type="ECO:0000259" key="3">
    <source>
        <dbReference type="Pfam" id="PF00582"/>
    </source>
</evidence>
<dbReference type="EMBL" id="QIBW01000016">
    <property type="protein sequence ID" value="ROT88571.1"/>
    <property type="molecule type" value="Genomic_DNA"/>
</dbReference>
<feature type="compositionally biased region" description="Low complexity" evidence="2">
    <location>
        <begin position="116"/>
        <end position="136"/>
    </location>
</feature>
<gene>
    <name evidence="4" type="ORF">DMP12_11910</name>
</gene>
<evidence type="ECO:0000256" key="2">
    <source>
        <dbReference type="SAM" id="MobiDB-lite"/>
    </source>
</evidence>
<dbReference type="Pfam" id="PF00582">
    <property type="entry name" value="Usp"/>
    <property type="match status" value="1"/>
</dbReference>
<dbReference type="Gene3D" id="3.40.50.620">
    <property type="entry name" value="HUPs"/>
    <property type="match status" value="1"/>
</dbReference>
<feature type="compositionally biased region" description="Low complexity" evidence="2">
    <location>
        <begin position="87"/>
        <end position="102"/>
    </location>
</feature>
<dbReference type="PANTHER" id="PTHR31964">
    <property type="entry name" value="ADENINE NUCLEOTIDE ALPHA HYDROLASES-LIKE SUPERFAMILY PROTEIN"/>
    <property type="match status" value="1"/>
</dbReference>
<dbReference type="PANTHER" id="PTHR31964:SF113">
    <property type="entry name" value="USPA DOMAIN-CONTAINING PROTEIN"/>
    <property type="match status" value="1"/>
</dbReference>
<accession>A0A423UHY3</accession>
<dbReference type="InterPro" id="IPR006016">
    <property type="entry name" value="UspA"/>
</dbReference>
<protein>
    <submittedName>
        <fullName evidence="4">Universal stress protein</fullName>
    </submittedName>
</protein>
<name>A0A423UHY3_9ACTN</name>
<dbReference type="CDD" id="cd00293">
    <property type="entry name" value="USP-like"/>
    <property type="match status" value="1"/>
</dbReference>
<comment type="similarity">
    <text evidence="1">Belongs to the universal stress protein A family.</text>
</comment>
<feature type="region of interest" description="Disordered" evidence="2">
    <location>
        <begin position="83"/>
        <end position="139"/>
    </location>
</feature>
<evidence type="ECO:0000256" key="1">
    <source>
        <dbReference type="ARBA" id="ARBA00008791"/>
    </source>
</evidence>
<evidence type="ECO:0000313" key="5">
    <source>
        <dbReference type="Proteomes" id="UP000285258"/>
    </source>
</evidence>
<dbReference type="PRINTS" id="PR01438">
    <property type="entry name" value="UNVRSLSTRESS"/>
</dbReference>
<sequence length="382" mass="39134">MPTRATTAMMARVNRMVARGRWSRRAACAREAMRGSCEEALSLGRSGRCTMKNHTMATSKATNATLLTRVAAEASRALPASFAPSNASSVATSTQAASSTTAMRRPILRTPPAPESPAADPTALSASSTAAAPPATRNSHFPFQNMNAASANATSAAVAAAKAAIVVPSIRNLAVLYRILGCLRLDYSAPAEGEGSAADGFSGDCGHGRMRETSKVPDGLPVRAALDTGESGFAMGYGAILVAYDGSAPSNRALADALELVECGLGTRVVVLSVSDPLKMEDPAFVAAARAAGVLLSLGGDEKASLEALEEQVADRIAHHEGAVDLRVAFGKPQEAIVREAAQEPCGLIVMGSRGLGAIKGMLGSVSTAVLHASPVPVLITK</sequence>